<dbReference type="InterPro" id="IPR038607">
    <property type="entry name" value="PhoD-like_sf"/>
</dbReference>
<organism evidence="3 4">
    <name type="scientific">Winogradskya humida</name>
    <dbReference type="NCBI Taxonomy" id="113566"/>
    <lineage>
        <taxon>Bacteria</taxon>
        <taxon>Bacillati</taxon>
        <taxon>Actinomycetota</taxon>
        <taxon>Actinomycetes</taxon>
        <taxon>Micromonosporales</taxon>
        <taxon>Micromonosporaceae</taxon>
        <taxon>Winogradskya</taxon>
    </lineage>
</organism>
<proteinExistence type="predicted"/>
<dbReference type="Gene3D" id="3.60.21.70">
    <property type="entry name" value="PhoD-like phosphatase"/>
    <property type="match status" value="1"/>
</dbReference>
<name>A0ABQ3ZF56_9ACTN</name>
<feature type="domain" description="Phospholipase D N-terminal" evidence="2">
    <location>
        <begin position="26"/>
        <end position="117"/>
    </location>
</feature>
<dbReference type="InterPro" id="IPR052900">
    <property type="entry name" value="Phospholipid_Metab_Enz"/>
</dbReference>
<feature type="domain" description="PhoD-like phosphatase metallophosphatase" evidence="1">
    <location>
        <begin position="129"/>
        <end position="480"/>
    </location>
</feature>
<evidence type="ECO:0000313" key="3">
    <source>
        <dbReference type="EMBL" id="GIE17205.1"/>
    </source>
</evidence>
<evidence type="ECO:0000313" key="4">
    <source>
        <dbReference type="Proteomes" id="UP000603200"/>
    </source>
</evidence>
<dbReference type="CDD" id="cd07389">
    <property type="entry name" value="MPP_PhoD"/>
    <property type="match status" value="1"/>
</dbReference>
<dbReference type="InterPro" id="IPR032093">
    <property type="entry name" value="PhoD_N"/>
</dbReference>
<dbReference type="EMBL" id="BOMN01000005">
    <property type="protein sequence ID" value="GIE17205.1"/>
    <property type="molecule type" value="Genomic_DNA"/>
</dbReference>
<evidence type="ECO:0000259" key="2">
    <source>
        <dbReference type="Pfam" id="PF16655"/>
    </source>
</evidence>
<dbReference type="PANTHER" id="PTHR43606">
    <property type="entry name" value="PHOSPHATASE, PUTATIVE (AFU_ORTHOLOGUE AFUA_6G08710)-RELATED"/>
    <property type="match status" value="1"/>
</dbReference>
<evidence type="ECO:0000259" key="1">
    <source>
        <dbReference type="Pfam" id="PF09423"/>
    </source>
</evidence>
<reference evidence="3 4" key="1">
    <citation type="submission" date="2021-01" db="EMBL/GenBank/DDBJ databases">
        <title>Whole genome shotgun sequence of Actinoplanes humidus NBRC 14915.</title>
        <authorList>
            <person name="Komaki H."/>
            <person name="Tamura T."/>
        </authorList>
    </citation>
    <scope>NUCLEOTIDE SEQUENCE [LARGE SCALE GENOMIC DNA]</scope>
    <source>
        <strain evidence="3 4">NBRC 14915</strain>
    </source>
</reference>
<accession>A0ABQ3ZF56</accession>
<sequence length="512" mass="56681">MVSAGIIATGPAAFAAPHSGPGPFTLGVASGDPLPDGVILWTRLLGSGGWTRHPVQVSWQIARDERFRHIVRSGRVEARPELAHSVHVDARGLEAGREYFYRFRALGEVSPVGRTKTAPARNARGHLSFGIVNCQDFQNGYWPAYRALADENLDVVLHLGDYIYEYDPSSRYADRRHTTPETPGLSQLVTLNDYRARHAQYKSDPALQAAHAAFPWIVTWDDHETENNYASLVDEIDDTGAAHQSAQRFARQRAAAYQAYYEHMPIRANLRPGSPDLRIFRRFDYGRLARFNVLDTRQYRTDQPGGFSGDFGLFESGTANSTGTLTGAEQEHWLKGGLDNSPATWNVIAQQVMMSRVKFPNPAGTTPPILANLDQWDGYAPQRTRLLTHLKQARVANPIVLAGDIHSTWLSELHLDFDHPGCTPVAVEFTATSISSDFPAAYDAPIKALNPTLNPHVRYFDGSRRGYLRCSLDAGTWRTDARTVETIAVRTAPVTTTASYTVEAGSSRLHTS</sequence>
<keyword evidence="4" id="KW-1185">Reference proteome</keyword>
<dbReference type="Gene3D" id="2.60.40.380">
    <property type="entry name" value="Purple acid phosphatase-like, N-terminal"/>
    <property type="match status" value="1"/>
</dbReference>
<dbReference type="PANTHER" id="PTHR43606:SF2">
    <property type="entry name" value="ALKALINE PHOSPHATASE FAMILY PROTEIN (AFU_ORTHOLOGUE AFUA_5G03860)"/>
    <property type="match status" value="1"/>
</dbReference>
<dbReference type="SUPFAM" id="SSF56300">
    <property type="entry name" value="Metallo-dependent phosphatases"/>
    <property type="match status" value="1"/>
</dbReference>
<dbReference type="InterPro" id="IPR018946">
    <property type="entry name" value="PhoD-like_MPP"/>
</dbReference>
<comment type="caution">
    <text evidence="3">The sequence shown here is derived from an EMBL/GenBank/DDBJ whole genome shotgun (WGS) entry which is preliminary data.</text>
</comment>
<protein>
    <submittedName>
        <fullName evidence="3">Alkaline phosphatase</fullName>
    </submittedName>
</protein>
<dbReference type="Pfam" id="PF09423">
    <property type="entry name" value="PhoD"/>
    <property type="match status" value="1"/>
</dbReference>
<dbReference type="InterPro" id="IPR029052">
    <property type="entry name" value="Metallo-depent_PP-like"/>
</dbReference>
<dbReference type="Pfam" id="PF16655">
    <property type="entry name" value="PhoD_N"/>
    <property type="match status" value="1"/>
</dbReference>
<gene>
    <name evidence="3" type="ORF">Ahu01nite_003070</name>
</gene>
<dbReference type="Proteomes" id="UP000603200">
    <property type="component" value="Unassembled WGS sequence"/>
</dbReference>